<proteinExistence type="predicted"/>
<protein>
    <submittedName>
        <fullName evidence="2">Uncharacterized protein</fullName>
    </submittedName>
</protein>
<accession>A0A1U7P4A1</accession>
<gene>
    <name evidence="2" type="ORF">BOO71_0001162</name>
</gene>
<sequence length="117" mass="13011">MRGQGRHGRHCIWGRSGWRVLDRQPNCRWMSKSRLRLPPPSQPLAVRAVPVPRKGGGAKSQAILFHASPEIDTETATEGRRARSGRAAVSVTEPGIRPEDHRPFPPITPDNPCPVQR</sequence>
<evidence type="ECO:0000313" key="3">
    <source>
        <dbReference type="Proteomes" id="UP000186607"/>
    </source>
</evidence>
<keyword evidence="3" id="KW-1185">Reference proteome</keyword>
<dbReference type="AlphaFoldDB" id="A0A1U7P4A1"/>
<organism evidence="2 3">
    <name type="scientific">Deinococcus marmoris</name>
    <dbReference type="NCBI Taxonomy" id="249408"/>
    <lineage>
        <taxon>Bacteria</taxon>
        <taxon>Thermotogati</taxon>
        <taxon>Deinococcota</taxon>
        <taxon>Deinococci</taxon>
        <taxon>Deinococcales</taxon>
        <taxon>Deinococcaceae</taxon>
        <taxon>Deinococcus</taxon>
    </lineage>
</organism>
<dbReference type="STRING" id="249408.BOO71_0001162"/>
<reference evidence="2 3" key="1">
    <citation type="submission" date="2017-01" db="EMBL/GenBank/DDBJ databases">
        <title>Genome Analysis of Deinococcus marmoris KOPRI26562.</title>
        <authorList>
            <person name="Kim J.H."/>
            <person name="Oh H.-M."/>
        </authorList>
    </citation>
    <scope>NUCLEOTIDE SEQUENCE [LARGE SCALE GENOMIC DNA]</scope>
    <source>
        <strain evidence="2 3">KOPRI26562</strain>
    </source>
</reference>
<comment type="caution">
    <text evidence="2">The sequence shown here is derived from an EMBL/GenBank/DDBJ whole genome shotgun (WGS) entry which is preliminary data.</text>
</comment>
<name>A0A1U7P4A1_9DEIO</name>
<feature type="region of interest" description="Disordered" evidence="1">
    <location>
        <begin position="69"/>
        <end position="117"/>
    </location>
</feature>
<evidence type="ECO:0000313" key="2">
    <source>
        <dbReference type="EMBL" id="OLV19993.1"/>
    </source>
</evidence>
<dbReference type="Proteomes" id="UP000186607">
    <property type="component" value="Unassembled WGS sequence"/>
</dbReference>
<feature type="compositionally biased region" description="Pro residues" evidence="1">
    <location>
        <begin position="104"/>
        <end position="117"/>
    </location>
</feature>
<evidence type="ECO:0000256" key="1">
    <source>
        <dbReference type="SAM" id="MobiDB-lite"/>
    </source>
</evidence>
<dbReference type="EMBL" id="MSTI01000015">
    <property type="protein sequence ID" value="OLV19993.1"/>
    <property type="molecule type" value="Genomic_DNA"/>
</dbReference>